<dbReference type="GO" id="GO:0005737">
    <property type="term" value="C:cytoplasm"/>
    <property type="evidence" value="ECO:0007669"/>
    <property type="project" value="UniProtKB-SubCell"/>
</dbReference>
<feature type="binding site" evidence="14">
    <location>
        <position position="138"/>
    </location>
    <ligand>
        <name>ATP</name>
        <dbReference type="ChEBI" id="CHEBI:30616"/>
    </ligand>
</feature>
<dbReference type="EC" id="2.7.7.87" evidence="3 13"/>
<evidence type="ECO:0000256" key="6">
    <source>
        <dbReference type="ARBA" id="ARBA00022679"/>
    </source>
</evidence>
<keyword evidence="8 13" id="KW-0548">Nucleotidyltransferase</keyword>
<keyword evidence="17" id="KW-1185">Reference proteome</keyword>
<evidence type="ECO:0000256" key="12">
    <source>
        <dbReference type="ARBA" id="ARBA00048366"/>
    </source>
</evidence>
<comment type="catalytic activity">
    <reaction evidence="12 13">
        <text>L-threonine + hydrogencarbonate + ATP = L-threonylcarbamoyladenylate + diphosphate + H2O</text>
        <dbReference type="Rhea" id="RHEA:36407"/>
        <dbReference type="ChEBI" id="CHEBI:15377"/>
        <dbReference type="ChEBI" id="CHEBI:17544"/>
        <dbReference type="ChEBI" id="CHEBI:30616"/>
        <dbReference type="ChEBI" id="CHEBI:33019"/>
        <dbReference type="ChEBI" id="CHEBI:57926"/>
        <dbReference type="ChEBI" id="CHEBI:73682"/>
        <dbReference type="EC" id="2.7.7.87"/>
    </reaction>
</comment>
<keyword evidence="6 13" id="KW-0808">Transferase</keyword>
<evidence type="ECO:0000259" key="15">
    <source>
        <dbReference type="PROSITE" id="PS51163"/>
    </source>
</evidence>
<feature type="domain" description="YrdC-like" evidence="15">
    <location>
        <begin position="8"/>
        <end position="195"/>
    </location>
</feature>
<feature type="binding site" evidence="14">
    <location>
        <position position="30"/>
    </location>
    <ligand>
        <name>L-threonine</name>
        <dbReference type="ChEBI" id="CHEBI:57926"/>
    </ligand>
</feature>
<evidence type="ECO:0000256" key="10">
    <source>
        <dbReference type="ARBA" id="ARBA00022840"/>
    </source>
</evidence>
<feature type="binding site" evidence="14">
    <location>
        <position position="112"/>
    </location>
    <ligand>
        <name>ATP</name>
        <dbReference type="ChEBI" id="CHEBI:30616"/>
    </ligand>
</feature>
<evidence type="ECO:0000256" key="4">
    <source>
        <dbReference type="ARBA" id="ARBA00015492"/>
    </source>
</evidence>
<feature type="binding site" evidence="14">
    <location>
        <position position="191"/>
    </location>
    <ligand>
        <name>ATP</name>
        <dbReference type="ChEBI" id="CHEBI:30616"/>
    </ligand>
</feature>
<evidence type="ECO:0000256" key="8">
    <source>
        <dbReference type="ARBA" id="ARBA00022695"/>
    </source>
</evidence>
<evidence type="ECO:0000256" key="9">
    <source>
        <dbReference type="ARBA" id="ARBA00022741"/>
    </source>
</evidence>
<name>A0A1I3W535_9LACT</name>
<keyword evidence="7 13" id="KW-0819">tRNA processing</keyword>
<feature type="binding site" evidence="14">
    <location>
        <position position="230"/>
    </location>
    <ligand>
        <name>ATP</name>
        <dbReference type="ChEBI" id="CHEBI:30616"/>
    </ligand>
</feature>
<comment type="function">
    <text evidence="13">Required for the formation of a threonylcarbamoyl group on adenosine at position 37 (t(6)A37) in tRNAs that read codons beginning with adenine.</text>
</comment>
<evidence type="ECO:0000256" key="11">
    <source>
        <dbReference type="ARBA" id="ARBA00029774"/>
    </source>
</evidence>
<dbReference type="GO" id="GO:0061710">
    <property type="term" value="F:L-threonylcarbamoyladenylate synthase"/>
    <property type="evidence" value="ECO:0007669"/>
    <property type="project" value="UniProtKB-EC"/>
</dbReference>
<keyword evidence="9 13" id="KW-0547">Nucleotide-binding</keyword>
<keyword evidence="10 13" id="KW-0067">ATP-binding</keyword>
<dbReference type="GO" id="GO:0006450">
    <property type="term" value="P:regulation of translational fidelity"/>
    <property type="evidence" value="ECO:0007669"/>
    <property type="project" value="TreeGrafter"/>
</dbReference>
<reference evidence="17" key="1">
    <citation type="submission" date="2016-10" db="EMBL/GenBank/DDBJ databases">
        <authorList>
            <person name="Varghese N."/>
            <person name="Submissions S."/>
        </authorList>
    </citation>
    <scope>NUCLEOTIDE SEQUENCE [LARGE SCALE GENOMIC DNA]</scope>
    <source>
        <strain evidence="17">DSM 16108</strain>
    </source>
</reference>
<feature type="binding site" evidence="14">
    <location>
        <position position="176"/>
    </location>
    <ligand>
        <name>L-threonine</name>
        <dbReference type="ChEBI" id="CHEBI:57926"/>
    </ligand>
</feature>
<evidence type="ECO:0000313" key="16">
    <source>
        <dbReference type="EMBL" id="SFK01606.1"/>
    </source>
</evidence>
<evidence type="ECO:0000256" key="2">
    <source>
        <dbReference type="ARBA" id="ARBA00007663"/>
    </source>
</evidence>
<comment type="subcellular location">
    <subcellularLocation>
        <location evidence="1 13">Cytoplasm</location>
    </subcellularLocation>
</comment>
<dbReference type="Gene3D" id="3.40.50.11030">
    <property type="entry name" value="Threonylcarbamoyl-AMP synthase, C-terminal domain"/>
    <property type="match status" value="1"/>
</dbReference>
<dbReference type="InterPro" id="IPR017945">
    <property type="entry name" value="DHBP_synth_RibB-like_a/b_dom"/>
</dbReference>
<dbReference type="PANTHER" id="PTHR17490:SF16">
    <property type="entry name" value="THREONYLCARBAMOYL-AMP SYNTHASE"/>
    <property type="match status" value="1"/>
</dbReference>
<feature type="binding site" evidence="14">
    <location>
        <position position="53"/>
    </location>
    <ligand>
        <name>ATP</name>
        <dbReference type="ChEBI" id="CHEBI:30616"/>
    </ligand>
</feature>
<dbReference type="RefSeq" id="WP_091896020.1">
    <property type="nucleotide sequence ID" value="NZ_FOSJ01000006.1"/>
</dbReference>
<dbReference type="InterPro" id="IPR038385">
    <property type="entry name" value="Sua5/YwlC_C"/>
</dbReference>
<dbReference type="InterPro" id="IPR005145">
    <property type="entry name" value="Sua5_C"/>
</dbReference>
<evidence type="ECO:0000256" key="7">
    <source>
        <dbReference type="ARBA" id="ARBA00022694"/>
    </source>
</evidence>
<feature type="binding site" evidence="14">
    <location>
        <position position="57"/>
    </location>
    <ligand>
        <name>ATP</name>
        <dbReference type="ChEBI" id="CHEBI:30616"/>
    </ligand>
</feature>
<evidence type="ECO:0000256" key="3">
    <source>
        <dbReference type="ARBA" id="ARBA00012584"/>
    </source>
</evidence>
<dbReference type="PROSITE" id="PS51163">
    <property type="entry name" value="YRDC"/>
    <property type="match status" value="1"/>
</dbReference>
<dbReference type="NCBIfam" id="TIGR00057">
    <property type="entry name" value="L-threonylcarbamoyladenylate synthase"/>
    <property type="match status" value="1"/>
</dbReference>
<feature type="binding site" evidence="14">
    <location>
        <position position="146"/>
    </location>
    <ligand>
        <name>ATP</name>
        <dbReference type="ChEBI" id="CHEBI:30616"/>
    </ligand>
</feature>
<dbReference type="OrthoDB" id="9814580at2"/>
<accession>A0A1I3W535</accession>
<dbReference type="PANTHER" id="PTHR17490">
    <property type="entry name" value="SUA5"/>
    <property type="match status" value="1"/>
</dbReference>
<proteinExistence type="inferred from homology"/>
<organism evidence="16 17">
    <name type="scientific">Marinilactibacillus piezotolerans</name>
    <dbReference type="NCBI Taxonomy" id="258723"/>
    <lineage>
        <taxon>Bacteria</taxon>
        <taxon>Bacillati</taxon>
        <taxon>Bacillota</taxon>
        <taxon>Bacilli</taxon>
        <taxon>Lactobacillales</taxon>
        <taxon>Carnobacteriaceae</taxon>
        <taxon>Marinilactibacillus</taxon>
    </lineage>
</organism>
<gene>
    <name evidence="16" type="ORF">SAMN04488569_100631</name>
</gene>
<dbReference type="GO" id="GO:0005524">
    <property type="term" value="F:ATP binding"/>
    <property type="evidence" value="ECO:0007669"/>
    <property type="project" value="UniProtKB-UniRule"/>
</dbReference>
<dbReference type="AlphaFoldDB" id="A0A1I3W535"/>
<dbReference type="Pfam" id="PF03481">
    <property type="entry name" value="Sua5_C"/>
    <property type="match status" value="1"/>
</dbReference>
<feature type="binding site" evidence="14">
    <location>
        <position position="116"/>
    </location>
    <ligand>
        <name>L-threonine</name>
        <dbReference type="ChEBI" id="CHEBI:57926"/>
    </ligand>
</feature>
<dbReference type="SUPFAM" id="SSF55821">
    <property type="entry name" value="YrdC/RibB"/>
    <property type="match status" value="1"/>
</dbReference>
<dbReference type="PIRSF" id="PIRSF004930">
    <property type="entry name" value="Tln_factor_SUA5"/>
    <property type="match status" value="1"/>
</dbReference>
<feature type="binding site" evidence="14">
    <location>
        <position position="136"/>
    </location>
    <ligand>
        <name>L-threonine</name>
        <dbReference type="ChEBI" id="CHEBI:57926"/>
    </ligand>
</feature>
<dbReference type="GO" id="GO:0003725">
    <property type="term" value="F:double-stranded RNA binding"/>
    <property type="evidence" value="ECO:0007669"/>
    <property type="project" value="UniProtKB-UniRule"/>
</dbReference>
<feature type="binding site" evidence="14">
    <location>
        <position position="62"/>
    </location>
    <ligand>
        <name>L-threonine</name>
        <dbReference type="ChEBI" id="CHEBI:57926"/>
    </ligand>
</feature>
<dbReference type="GO" id="GO:0000049">
    <property type="term" value="F:tRNA binding"/>
    <property type="evidence" value="ECO:0007669"/>
    <property type="project" value="TreeGrafter"/>
</dbReference>
<evidence type="ECO:0000256" key="5">
    <source>
        <dbReference type="ARBA" id="ARBA00022490"/>
    </source>
</evidence>
<evidence type="ECO:0000256" key="14">
    <source>
        <dbReference type="PIRSR" id="PIRSR004930-1"/>
    </source>
</evidence>
<protein>
    <recommendedName>
        <fullName evidence="4 13">Threonylcarbamoyl-AMP synthase</fullName>
        <shortName evidence="13">TC-AMP synthase</shortName>
        <ecNumber evidence="3 13">2.7.7.87</ecNumber>
    </recommendedName>
    <alternativeName>
        <fullName evidence="11 13">L-threonylcarbamoyladenylate synthase</fullName>
    </alternativeName>
</protein>
<dbReference type="FunFam" id="3.90.870.10:FF:000008">
    <property type="entry name" value="Threonylcarbamoyl-AMP synthase"/>
    <property type="match status" value="1"/>
</dbReference>
<dbReference type="InterPro" id="IPR006070">
    <property type="entry name" value="Sua5-like_dom"/>
</dbReference>
<sequence>MDTVWMKEEEIYKAAELLIRGEVVSFPTETVYGLGADATNDAAVKKIYAAKGRPSDNPLIIHIANLAQVSEYAQDISEKARIVMEKFWPGPCTIVLRKKGPLAETVTAGLDTVGIRMPDHPIALKLIEISGIPLAAPSANSSGRPSPTSAEHVYHDLNGKIAGIIDGGETGIGLESTVLDLSDSSKPVILRPGGISKEELEAVIGPVMFKPELSNQTDVPMAPGMKYTHYSPSEPVVIVAENGIGWEKAIRYYENKGEVIGLLASEEIIKEFKPAHNCSFSLGKKRDTASASKRLFKGLRYFEETKATVILAESYSRIGIGEAYMNRLEKAAGNKVI</sequence>
<dbReference type="EMBL" id="FOSJ01000006">
    <property type="protein sequence ID" value="SFK01606.1"/>
    <property type="molecule type" value="Genomic_DNA"/>
</dbReference>
<dbReference type="GO" id="GO:0008033">
    <property type="term" value="P:tRNA processing"/>
    <property type="evidence" value="ECO:0007669"/>
    <property type="project" value="UniProtKB-KW"/>
</dbReference>
<evidence type="ECO:0000313" key="17">
    <source>
        <dbReference type="Proteomes" id="UP000199589"/>
    </source>
</evidence>
<evidence type="ECO:0000256" key="13">
    <source>
        <dbReference type="PIRNR" id="PIRNR004930"/>
    </source>
</evidence>
<dbReference type="InterPro" id="IPR050156">
    <property type="entry name" value="TC-AMP_synthase_SUA5"/>
</dbReference>
<dbReference type="Proteomes" id="UP000199589">
    <property type="component" value="Unassembled WGS sequence"/>
</dbReference>
<dbReference type="Pfam" id="PF01300">
    <property type="entry name" value="Sua5_yciO_yrdC"/>
    <property type="match status" value="1"/>
</dbReference>
<dbReference type="Gene3D" id="3.90.870.10">
    <property type="entry name" value="DHBP synthase"/>
    <property type="match status" value="1"/>
</dbReference>
<keyword evidence="5 13" id="KW-0963">Cytoplasm</keyword>
<comment type="similarity">
    <text evidence="2 13">Belongs to the SUA5 family.</text>
</comment>
<dbReference type="InterPro" id="IPR010923">
    <property type="entry name" value="T(6)A37_SUA5"/>
</dbReference>
<evidence type="ECO:0000256" key="1">
    <source>
        <dbReference type="ARBA" id="ARBA00004496"/>
    </source>
</evidence>